<keyword evidence="3" id="KW-1185">Reference proteome</keyword>
<dbReference type="AlphaFoldDB" id="X0Q0J2"/>
<reference evidence="2 3" key="1">
    <citation type="submission" date="2014-02" db="EMBL/GenBank/DDBJ databases">
        <title>Whole genome shotgun sequence of Rhodococcus wratislaviensis NBRC 100605.</title>
        <authorList>
            <person name="Hosoyama A."/>
            <person name="Tsuchikane K."/>
            <person name="Yoshida I."/>
            <person name="Ohji S."/>
            <person name="Ichikawa N."/>
            <person name="Yamazoe A."/>
            <person name="Fujita N."/>
        </authorList>
    </citation>
    <scope>NUCLEOTIDE SEQUENCE [LARGE SCALE GENOMIC DNA]</scope>
    <source>
        <strain evidence="2 3">NBRC 100605</strain>
    </source>
</reference>
<dbReference type="InterPro" id="IPR050662">
    <property type="entry name" value="Sec-metab_biosynth-thioest"/>
</dbReference>
<dbReference type="PANTHER" id="PTHR23131">
    <property type="entry name" value="ENDORIBONUCLEASE LACTB2"/>
    <property type="match status" value="1"/>
</dbReference>
<name>X0Q0J2_RHOWR</name>
<feature type="domain" description="Metallo-beta-lactamase" evidence="1">
    <location>
        <begin position="37"/>
        <end position="254"/>
    </location>
</feature>
<dbReference type="PANTHER" id="PTHR23131:SF4">
    <property type="entry name" value="METALLO-BETA-LACTAMASE SUPERFAMILY POTEIN"/>
    <property type="match status" value="1"/>
</dbReference>
<evidence type="ECO:0000313" key="2">
    <source>
        <dbReference type="EMBL" id="GAF49544.1"/>
    </source>
</evidence>
<dbReference type="RefSeq" id="WP_037241452.1">
    <property type="nucleotide sequence ID" value="NZ_BAWF01000093.1"/>
</dbReference>
<dbReference type="Gene3D" id="1.10.10.10">
    <property type="entry name" value="Winged helix-like DNA-binding domain superfamily/Winged helix DNA-binding domain"/>
    <property type="match status" value="1"/>
</dbReference>
<evidence type="ECO:0000259" key="1">
    <source>
        <dbReference type="SMART" id="SM00849"/>
    </source>
</evidence>
<dbReference type="EMBL" id="BAWF01000093">
    <property type="protein sequence ID" value="GAF49544.1"/>
    <property type="molecule type" value="Genomic_DNA"/>
</dbReference>
<dbReference type="Gene3D" id="3.60.15.10">
    <property type="entry name" value="Ribonuclease Z/Hydroxyacylglutathione hydrolase-like"/>
    <property type="match status" value="1"/>
</dbReference>
<dbReference type="InterPro" id="IPR001279">
    <property type="entry name" value="Metallo-B-lactamas"/>
</dbReference>
<dbReference type="InterPro" id="IPR036388">
    <property type="entry name" value="WH-like_DNA-bd_sf"/>
</dbReference>
<protein>
    <recommendedName>
        <fullName evidence="1">Metallo-beta-lactamase domain-containing protein</fullName>
    </recommendedName>
</protein>
<dbReference type="Proteomes" id="UP000019491">
    <property type="component" value="Unassembled WGS sequence"/>
</dbReference>
<comment type="caution">
    <text evidence="2">The sequence shown here is derived from an EMBL/GenBank/DDBJ whole genome shotgun (WGS) entry which is preliminary data.</text>
</comment>
<gene>
    <name evidence="2" type="ORF">RW1_093_00310</name>
</gene>
<dbReference type="SUPFAM" id="SSF56281">
    <property type="entry name" value="Metallo-hydrolase/oxidoreductase"/>
    <property type="match status" value="1"/>
</dbReference>
<dbReference type="SMART" id="SM00849">
    <property type="entry name" value="Lactamase_B"/>
    <property type="match status" value="1"/>
</dbReference>
<dbReference type="OrthoDB" id="2971563at2"/>
<evidence type="ECO:0000313" key="3">
    <source>
        <dbReference type="Proteomes" id="UP000019491"/>
    </source>
</evidence>
<dbReference type="Pfam" id="PF00753">
    <property type="entry name" value="Lactamase_B"/>
    <property type="match status" value="1"/>
</dbReference>
<proteinExistence type="predicted"/>
<accession>X0Q0J2</accession>
<dbReference type="InterPro" id="IPR036866">
    <property type="entry name" value="RibonucZ/Hydroxyglut_hydro"/>
</dbReference>
<organism evidence="2 3">
    <name type="scientific">Rhodococcus wratislaviensis NBRC 100605</name>
    <dbReference type="NCBI Taxonomy" id="1219028"/>
    <lineage>
        <taxon>Bacteria</taxon>
        <taxon>Bacillati</taxon>
        <taxon>Actinomycetota</taxon>
        <taxon>Actinomycetes</taxon>
        <taxon>Mycobacteriales</taxon>
        <taxon>Nocardiaceae</taxon>
        <taxon>Rhodococcus</taxon>
    </lineage>
</organism>
<sequence length="348" mass="37989">MTTTATDPRAWETPGAELVAAGIHRIPLPLPGDSLRAVNVYALSREGKQVDLIDGGWAVEAAVTELERALTSIGSSIDRVGRVFVTHMHRDHYTLAVLLRRRYGTQVLVGAGEQDGLAAVAHHHDDLLPAPFVERMRWHGAGELLGLIEAMDGDVMEPINADVWEAADGWLHDADQFEVGDHELEVISTPGHTIGHSVFRVRAAGVLFTGDHVLPHITPSIGFEADSTGSPLTRYLSSLQLLLDLPDHRMLPAHGPVIDSTHARVREILEHHDLRLEKTMAALGQGGGTACDVAAALPWTRRNRTLTDLSLFDQVLAVSETAAHLDHLVETGSARRRETPTECRYTVR</sequence>